<protein>
    <submittedName>
        <fullName evidence="1">Uncharacterized protein</fullName>
    </submittedName>
</protein>
<dbReference type="EMBL" id="DS152251">
    <property type="protein sequence ID" value="EAX64203.1"/>
    <property type="molecule type" value="Genomic_DNA"/>
</dbReference>
<accession>A2I2B4</accession>
<evidence type="ECO:0000313" key="1">
    <source>
        <dbReference type="EMBL" id="EAX64203.1"/>
    </source>
</evidence>
<proteinExistence type="predicted"/>
<organism evidence="1 2">
    <name type="scientific">Trichomonas vaginalis (strain ATCC PRA-98 / G3)</name>
    <dbReference type="NCBI Taxonomy" id="412133"/>
    <lineage>
        <taxon>Eukaryota</taxon>
        <taxon>Metamonada</taxon>
        <taxon>Parabasalia</taxon>
        <taxon>Trichomonadida</taxon>
        <taxon>Trichomonadidae</taxon>
        <taxon>Trichomonas</taxon>
    </lineage>
</organism>
<reference evidence="1" key="1">
    <citation type="submission" date="2006-10" db="EMBL/GenBank/DDBJ databases">
        <authorList>
            <person name="Amadeo P."/>
            <person name="Zhao Q."/>
            <person name="Wortman J."/>
            <person name="Fraser-Liggett C."/>
            <person name="Carlton J."/>
        </authorList>
    </citation>
    <scope>NUCLEOTIDE SEQUENCE</scope>
    <source>
        <strain evidence="1">G3</strain>
    </source>
</reference>
<dbReference type="VEuPathDB" id="TrichDB:TVAG_582940"/>
<keyword evidence="2" id="KW-1185">Reference proteome</keyword>
<reference evidence="1" key="2">
    <citation type="journal article" date="2007" name="Science">
        <title>Draft genome sequence of the sexually transmitted pathogen Trichomonas vaginalis.</title>
        <authorList>
            <person name="Carlton J.M."/>
            <person name="Hirt R.P."/>
            <person name="Silva J.C."/>
            <person name="Delcher A.L."/>
            <person name="Schatz M."/>
            <person name="Zhao Q."/>
            <person name="Wortman J.R."/>
            <person name="Bidwell S.L."/>
            <person name="Alsmark U.C.M."/>
            <person name="Besteiro S."/>
            <person name="Sicheritz-Ponten T."/>
            <person name="Noel C.J."/>
            <person name="Dacks J.B."/>
            <person name="Foster P.G."/>
            <person name="Simillion C."/>
            <person name="Van de Peer Y."/>
            <person name="Miranda-Saavedra D."/>
            <person name="Barton G.J."/>
            <person name="Westrop G.D."/>
            <person name="Mueller S."/>
            <person name="Dessi D."/>
            <person name="Fiori P.L."/>
            <person name="Ren Q."/>
            <person name="Paulsen I."/>
            <person name="Zhang H."/>
            <person name="Bastida-Corcuera F.D."/>
            <person name="Simoes-Barbosa A."/>
            <person name="Brown M.T."/>
            <person name="Hayes R.D."/>
            <person name="Mukherjee M."/>
            <person name="Okumura C.Y."/>
            <person name="Schneider R."/>
            <person name="Smith A.J."/>
            <person name="Vanacova S."/>
            <person name="Villalvazo M."/>
            <person name="Haas B.J."/>
            <person name="Pertea M."/>
            <person name="Feldblyum T.V."/>
            <person name="Utterback T.R."/>
            <person name="Shu C.L."/>
            <person name="Osoegawa K."/>
            <person name="de Jong P.J."/>
            <person name="Hrdy I."/>
            <person name="Horvathova L."/>
            <person name="Zubacova Z."/>
            <person name="Dolezal P."/>
            <person name="Malik S.B."/>
            <person name="Logsdon J.M. Jr."/>
            <person name="Henze K."/>
            <person name="Gupta A."/>
            <person name="Wang C.C."/>
            <person name="Dunne R.L."/>
            <person name="Upcroft J.A."/>
            <person name="Upcroft P."/>
            <person name="White O."/>
            <person name="Salzberg S.L."/>
            <person name="Tang P."/>
            <person name="Chiu C.-H."/>
            <person name="Lee Y.-S."/>
            <person name="Embley T.M."/>
            <person name="Coombs G.H."/>
            <person name="Mottram J.C."/>
            <person name="Tachezy J."/>
            <person name="Fraser-Liggett C.M."/>
            <person name="Johnson P.J."/>
        </authorList>
    </citation>
    <scope>NUCLEOTIDE SEQUENCE [LARGE SCALE GENOMIC DNA]</scope>
    <source>
        <strain evidence="1">G3</strain>
    </source>
</reference>
<gene>
    <name evidence="1" type="ORF">TVAG_582940</name>
</gene>
<evidence type="ECO:0000313" key="2">
    <source>
        <dbReference type="Proteomes" id="UP000001542"/>
    </source>
</evidence>
<dbReference type="AlphaFoldDB" id="A2I2B4"/>
<name>A2I2B4_TRIV3</name>
<sequence>MKKNVFTLNVKVYSTGWMSPSEVMKNGRPEKWNSALRICIIRGIGLSLFGSCIHGRFAKNLRRASFFISFMSSTGVFSGI</sequence>
<dbReference type="InParanoid" id="A2I2B4"/>
<dbReference type="Proteomes" id="UP000001542">
    <property type="component" value="Unassembled WGS sequence"/>
</dbReference>
<dbReference type="VEuPathDB" id="TrichDB:TVAGG3_1083670"/>